<feature type="region of interest" description="Disordered" evidence="1">
    <location>
        <begin position="436"/>
        <end position="494"/>
    </location>
</feature>
<evidence type="ECO:0000256" key="1">
    <source>
        <dbReference type="SAM" id="MobiDB-lite"/>
    </source>
</evidence>
<sequence length="995" mass="106865">MPSAAPAQPTATNNSNSHMPSDSHAPSSNASSASQSTAAPTAVSTPGAAQSHWRGGSALFDLKMNPFIVPDQSATASSDFVLPVEAKVPAASLNPYRDGRIRTAVPSKLKGKTNKKQGNFSVMQMHVEKPQMTERDLAAKRTSERTAAAARLASTQGYRHPRRPRPPPSTVAPPPAPPPQPRLNPPLGVPGISRLLAEPTPLVSAVSDEKLSDKQPAGKEAVQEIDIEHTTDPFTETDGVHEINTEQTDASFGAEVAHENNHVHADDSFTGADTMQDISLERPNEALSPANAPRETNIEETASLKPPPRTLAPRDIKAEQTRLLQLFQKLRPAAVVDRLCLALTQFGGVPGAPPPQDGRFPESASVNGSGDLFISWVSEVFPPAVIKSTTIKRPPKPPTGRPRGRPKGSTKRLLQAGTRIMNTAFVPLAITSEGTDNMQLPSIDKDSGAVQQSVTIGPGPGPETPLPCAPDNQSLDTPPSRIANGRSSTTVAHPTAPRLMDFPAAVRATSNRPLAMAPIVSTGSVRPVIPGTSITPMARRKKSTGRPRGRPKGSKNKPRSRLNEPSSSFRVPNAIRNEPKPQPDTPTTEGQPSSSSKSTPIWSSATEPGRALRPILPFPELPNASDAANSIMQRVTYGSPHSTHENRPEPDSGNTVPSQRSQSPKSHDQDNSQISTKKRKDSQQGPPADARIIDTHQAPPMDAPPAISHTQVQQAKRRCVSPDSKPRDLAISGIDPQPARTEAAASPSVTTAARLLSASSSFGTHIQRIIVQESSNQQVQPGPSHPYQQHRDLKPQHFDGGQQHRGNQYGQLQRQQQLKQFPLPSLDSVHSNQSSNMPSPSATRRVSGAPGQVPLEVTVVDLYQRQQHQRHQRHQRQRANQSDQSAGGSSSQAIGSNSPVEIRGFGEQPPLSQREQQAHLYPANAAHAESHARSEEPAPMASTSQVHSAGDQAYIGMDYPISSDVVAQFESASRLSPTLTEPDMRNRMYHTMGRE</sequence>
<feature type="compositionally biased region" description="Basic residues" evidence="1">
    <location>
        <begin position="538"/>
        <end position="560"/>
    </location>
</feature>
<feature type="compositionally biased region" description="Polar residues" evidence="1">
    <location>
        <begin position="9"/>
        <end position="19"/>
    </location>
</feature>
<feature type="compositionally biased region" description="Basic and acidic residues" evidence="1">
    <location>
        <begin position="130"/>
        <end position="144"/>
    </location>
</feature>
<feature type="compositionally biased region" description="Basic residues" evidence="1">
    <location>
        <begin position="867"/>
        <end position="877"/>
    </location>
</feature>
<feature type="region of interest" description="Disordered" evidence="1">
    <location>
        <begin position="775"/>
        <end position="850"/>
    </location>
</feature>
<feature type="compositionally biased region" description="Low complexity" evidence="1">
    <location>
        <begin position="20"/>
        <end position="49"/>
    </location>
</feature>
<feature type="compositionally biased region" description="Pro residues" evidence="1">
    <location>
        <begin position="166"/>
        <end position="188"/>
    </location>
</feature>
<feature type="region of interest" description="Disordered" evidence="1">
    <location>
        <begin position="1"/>
        <end position="53"/>
    </location>
</feature>
<feature type="compositionally biased region" description="Low complexity" evidence="1">
    <location>
        <begin position="878"/>
        <end position="898"/>
    </location>
</feature>
<gene>
    <name evidence="2" type="ORF">F53441_5940</name>
</gene>
<feature type="region of interest" description="Disordered" evidence="1">
    <location>
        <begin position="524"/>
        <end position="607"/>
    </location>
</feature>
<accession>A0A8H4KIX5</accession>
<feature type="region of interest" description="Disordered" evidence="1">
    <location>
        <begin position="865"/>
        <end position="947"/>
    </location>
</feature>
<feature type="compositionally biased region" description="Low complexity" evidence="1">
    <location>
        <begin position="808"/>
        <end position="823"/>
    </location>
</feature>
<organism evidence="2 3">
    <name type="scientific">Fusarium austroafricanum</name>
    <dbReference type="NCBI Taxonomy" id="2364996"/>
    <lineage>
        <taxon>Eukaryota</taxon>
        <taxon>Fungi</taxon>
        <taxon>Dikarya</taxon>
        <taxon>Ascomycota</taxon>
        <taxon>Pezizomycotina</taxon>
        <taxon>Sordariomycetes</taxon>
        <taxon>Hypocreomycetidae</taxon>
        <taxon>Hypocreales</taxon>
        <taxon>Nectriaceae</taxon>
        <taxon>Fusarium</taxon>
        <taxon>Fusarium concolor species complex</taxon>
    </lineage>
</organism>
<feature type="region of interest" description="Disordered" evidence="1">
    <location>
        <begin position="387"/>
        <end position="410"/>
    </location>
</feature>
<dbReference type="OrthoDB" id="5243398at2759"/>
<feature type="region of interest" description="Disordered" evidence="1">
    <location>
        <begin position="130"/>
        <end position="239"/>
    </location>
</feature>
<feature type="compositionally biased region" description="Pro residues" evidence="1">
    <location>
        <begin position="459"/>
        <end position="468"/>
    </location>
</feature>
<feature type="compositionally biased region" description="Low complexity" evidence="1">
    <location>
        <begin position="593"/>
        <end position="604"/>
    </location>
</feature>
<feature type="compositionally biased region" description="Polar residues" evidence="1">
    <location>
        <begin position="828"/>
        <end position="844"/>
    </location>
</feature>
<dbReference type="Proteomes" id="UP000605986">
    <property type="component" value="Unassembled WGS sequence"/>
</dbReference>
<dbReference type="EMBL" id="JAADJG010000232">
    <property type="protein sequence ID" value="KAF4451041.1"/>
    <property type="molecule type" value="Genomic_DNA"/>
</dbReference>
<feature type="compositionally biased region" description="Basic and acidic residues" evidence="1">
    <location>
        <begin position="207"/>
        <end position="217"/>
    </location>
</feature>
<evidence type="ECO:0000313" key="2">
    <source>
        <dbReference type="EMBL" id="KAF4451041.1"/>
    </source>
</evidence>
<dbReference type="AlphaFoldDB" id="A0A8H4KIX5"/>
<proteinExistence type="predicted"/>
<feature type="region of interest" description="Disordered" evidence="1">
    <location>
        <begin position="287"/>
        <end position="311"/>
    </location>
</feature>
<feature type="compositionally biased region" description="Polar residues" evidence="1">
    <location>
        <begin position="652"/>
        <end position="664"/>
    </location>
</feature>
<reference evidence="2" key="1">
    <citation type="submission" date="2020-01" db="EMBL/GenBank/DDBJ databases">
        <title>Identification and distribution of gene clusters putatively required for synthesis of sphingolipid metabolism inhibitors in phylogenetically diverse species of the filamentous fungus Fusarium.</title>
        <authorList>
            <person name="Kim H.-S."/>
            <person name="Busman M."/>
            <person name="Brown D.W."/>
            <person name="Divon H."/>
            <person name="Uhlig S."/>
            <person name="Proctor R.H."/>
        </authorList>
    </citation>
    <scope>NUCLEOTIDE SEQUENCE</scope>
    <source>
        <strain evidence="2">NRRL 53441</strain>
    </source>
</reference>
<name>A0A8H4KIX5_9HYPO</name>
<comment type="caution">
    <text evidence="2">The sequence shown here is derived from an EMBL/GenBank/DDBJ whole genome shotgun (WGS) entry which is preliminary data.</text>
</comment>
<feature type="region of interest" description="Disordered" evidence="1">
    <location>
        <begin position="638"/>
        <end position="748"/>
    </location>
</feature>
<keyword evidence="3" id="KW-1185">Reference proteome</keyword>
<protein>
    <submittedName>
        <fullName evidence="2">Uncharacterized protein</fullName>
    </submittedName>
</protein>
<evidence type="ECO:0000313" key="3">
    <source>
        <dbReference type="Proteomes" id="UP000605986"/>
    </source>
</evidence>